<dbReference type="EMBL" id="PFLC01000002">
    <property type="protein sequence ID" value="PIY63404.1"/>
    <property type="molecule type" value="Genomic_DNA"/>
</dbReference>
<organism evidence="1 2">
    <name type="scientific">Candidatus Uhrbacteria bacterium CG_4_10_14_0_8_um_filter_58_22</name>
    <dbReference type="NCBI Taxonomy" id="1975029"/>
    <lineage>
        <taxon>Bacteria</taxon>
        <taxon>Candidatus Uhriibacteriota</taxon>
    </lineage>
</organism>
<gene>
    <name evidence="1" type="ORF">COY93_00170</name>
</gene>
<comment type="caution">
    <text evidence="1">The sequence shown here is derived from an EMBL/GenBank/DDBJ whole genome shotgun (WGS) entry which is preliminary data.</text>
</comment>
<name>A0A2M7QB95_9BACT</name>
<accession>A0A2M7QB95</accession>
<protein>
    <submittedName>
        <fullName evidence="1">Uncharacterized protein</fullName>
    </submittedName>
</protein>
<sequence>MSPEDVKLGVLFWLTFEGAGGCSWSHPCLITEVDLEAGIFFFVGFEDGESFQARLIEDDMWGKYLVVPGRVGEYLNDAEAEVNRKIKQLQDRLFEIERLRSLLSAATGQSSE</sequence>
<dbReference type="Proteomes" id="UP000230973">
    <property type="component" value="Unassembled WGS sequence"/>
</dbReference>
<evidence type="ECO:0000313" key="2">
    <source>
        <dbReference type="Proteomes" id="UP000230973"/>
    </source>
</evidence>
<evidence type="ECO:0000313" key="1">
    <source>
        <dbReference type="EMBL" id="PIY63404.1"/>
    </source>
</evidence>
<dbReference type="AlphaFoldDB" id="A0A2M7QB95"/>
<proteinExistence type="predicted"/>
<reference evidence="2" key="1">
    <citation type="submission" date="2017-09" db="EMBL/GenBank/DDBJ databases">
        <title>Depth-based differentiation of microbial function through sediment-hosted aquifers and enrichment of novel symbionts in the deep terrestrial subsurface.</title>
        <authorList>
            <person name="Probst A.J."/>
            <person name="Ladd B."/>
            <person name="Jarett J.K."/>
            <person name="Geller-Mcgrath D.E."/>
            <person name="Sieber C.M.K."/>
            <person name="Emerson J.B."/>
            <person name="Anantharaman K."/>
            <person name="Thomas B.C."/>
            <person name="Malmstrom R."/>
            <person name="Stieglmeier M."/>
            <person name="Klingl A."/>
            <person name="Woyke T."/>
            <person name="Ryan C.M."/>
            <person name="Banfield J.F."/>
        </authorList>
    </citation>
    <scope>NUCLEOTIDE SEQUENCE [LARGE SCALE GENOMIC DNA]</scope>
</reference>